<keyword evidence="2" id="KW-1185">Reference proteome</keyword>
<evidence type="ECO:0000313" key="2">
    <source>
        <dbReference type="Proteomes" id="UP001234297"/>
    </source>
</evidence>
<evidence type="ECO:0000313" key="1">
    <source>
        <dbReference type="EMBL" id="KAJ8640342.1"/>
    </source>
</evidence>
<name>A0ACC2M3U4_PERAE</name>
<reference evidence="1 2" key="1">
    <citation type="journal article" date="2022" name="Hortic Res">
        <title>A haplotype resolved chromosomal level avocado genome allows analysis of novel avocado genes.</title>
        <authorList>
            <person name="Nath O."/>
            <person name="Fletcher S.J."/>
            <person name="Hayward A."/>
            <person name="Shaw L.M."/>
            <person name="Masouleh A.K."/>
            <person name="Furtado A."/>
            <person name="Henry R.J."/>
            <person name="Mitter N."/>
        </authorList>
    </citation>
    <scope>NUCLEOTIDE SEQUENCE [LARGE SCALE GENOMIC DNA]</scope>
    <source>
        <strain evidence="2">cv. Hass</strain>
    </source>
</reference>
<accession>A0ACC2M3U4</accession>
<proteinExistence type="predicted"/>
<dbReference type="EMBL" id="CM056813">
    <property type="protein sequence ID" value="KAJ8640342.1"/>
    <property type="molecule type" value="Genomic_DNA"/>
</dbReference>
<protein>
    <submittedName>
        <fullName evidence="1">Uncharacterized protein</fullName>
    </submittedName>
</protein>
<gene>
    <name evidence="1" type="ORF">MRB53_017036</name>
</gene>
<sequence length="181" mass="19273">MAAEEVNKPQSLPPYPEMILAAIDGTKEKDGLNKTSISKYIESTYGDMPAAHSQILAHHLDKMKRSGEIVMIKNNYMRPDPNAPPKRGRGRPPKPKPELPPGAAPASPRPRGRPPKPKDPAEPAAAAEMGSPTKPKVGVSSPRKRGRPAGPSAEKKAKAPSGRPRGRPPKARAEVSAVGLD</sequence>
<organism evidence="1 2">
    <name type="scientific">Persea americana</name>
    <name type="common">Avocado</name>
    <dbReference type="NCBI Taxonomy" id="3435"/>
    <lineage>
        <taxon>Eukaryota</taxon>
        <taxon>Viridiplantae</taxon>
        <taxon>Streptophyta</taxon>
        <taxon>Embryophyta</taxon>
        <taxon>Tracheophyta</taxon>
        <taxon>Spermatophyta</taxon>
        <taxon>Magnoliopsida</taxon>
        <taxon>Magnoliidae</taxon>
        <taxon>Laurales</taxon>
        <taxon>Lauraceae</taxon>
        <taxon>Persea</taxon>
    </lineage>
</organism>
<dbReference type="Proteomes" id="UP001234297">
    <property type="component" value="Chromosome 5"/>
</dbReference>
<comment type="caution">
    <text evidence="1">The sequence shown here is derived from an EMBL/GenBank/DDBJ whole genome shotgun (WGS) entry which is preliminary data.</text>
</comment>